<dbReference type="Proteomes" id="UP000244201">
    <property type="component" value="Chromosome"/>
</dbReference>
<dbReference type="GeneID" id="55656170"/>
<dbReference type="RefSeq" id="WP_108148643.1">
    <property type="nucleotide sequence ID" value="NZ_CP026304.1"/>
</dbReference>
<reference evidence="1 2" key="1">
    <citation type="submission" date="2018-01" db="EMBL/GenBank/DDBJ databases">
        <title>Complete genome sequence of Streptomyces lunaelactis MM109T, a Ferroverdin A producer isolated from cave moonmilk deposits.</title>
        <authorList>
            <person name="Naome A."/>
            <person name="Martinet L."/>
            <person name="Maciejewska M."/>
            <person name="Anderssen S."/>
            <person name="Adam D."/>
            <person name="Tenconi E."/>
            <person name="Deflandre B."/>
            <person name="Arguelles-Arias A."/>
            <person name="Calusinska M."/>
            <person name="Copieters W."/>
            <person name="Karim L."/>
            <person name="Hanikenne M."/>
            <person name="Baurain D."/>
            <person name="van Wezel G."/>
            <person name="Smargiasso N."/>
            <person name="de Pauw E."/>
            <person name="Delfosse P."/>
            <person name="Rigali S."/>
        </authorList>
    </citation>
    <scope>NUCLEOTIDE SEQUENCE [LARGE SCALE GENOMIC DNA]</scope>
    <source>
        <strain evidence="1 2">MM109</strain>
    </source>
</reference>
<name>A0A2R4T1F2_9ACTN</name>
<organism evidence="1 2">
    <name type="scientific">Streptomyces lunaelactis</name>
    <dbReference type="NCBI Taxonomy" id="1535768"/>
    <lineage>
        <taxon>Bacteria</taxon>
        <taxon>Bacillati</taxon>
        <taxon>Actinomycetota</taxon>
        <taxon>Actinomycetes</taxon>
        <taxon>Kitasatosporales</taxon>
        <taxon>Streptomycetaceae</taxon>
        <taxon>Streptomyces</taxon>
    </lineage>
</organism>
<proteinExistence type="predicted"/>
<evidence type="ECO:0000313" key="2">
    <source>
        <dbReference type="Proteomes" id="UP000244201"/>
    </source>
</evidence>
<dbReference type="EMBL" id="CP026304">
    <property type="protein sequence ID" value="AVZ72965.1"/>
    <property type="molecule type" value="Genomic_DNA"/>
</dbReference>
<dbReference type="OrthoDB" id="4327259at2"/>
<dbReference type="KEGG" id="slk:SLUN_12950"/>
<evidence type="ECO:0000313" key="1">
    <source>
        <dbReference type="EMBL" id="AVZ72965.1"/>
    </source>
</evidence>
<protein>
    <submittedName>
        <fullName evidence="1">Uncharacterized protein</fullName>
    </submittedName>
</protein>
<gene>
    <name evidence="1" type="ORF">SLUN_12950</name>
</gene>
<accession>A0A2R4T1F2</accession>
<keyword evidence="2" id="KW-1185">Reference proteome</keyword>
<dbReference type="AlphaFoldDB" id="A0A2R4T1F2"/>
<sequence length="80" mass="8569">MSAYDPLYDPAVDGIGWTPPLDIAITCARESLAKHQCANIHDHTEVLRAATALEFVLRDLLNAHDELDALLKADAAGDGA</sequence>